<dbReference type="AlphaFoldDB" id="A0A0H3J6J7"/>
<evidence type="ECO:0000313" key="1">
    <source>
        <dbReference type="EMBL" id="AJA50568.1"/>
    </source>
</evidence>
<proteinExistence type="predicted"/>
<keyword evidence="4" id="KW-1185">Reference proteome</keyword>
<dbReference type="PATRIC" id="fig|1262449.7.peg.466"/>
<evidence type="ECO:0000313" key="3">
    <source>
        <dbReference type="Proteomes" id="UP000028042"/>
    </source>
</evidence>
<dbReference type="KEGG" id="cpae:CPAST_c04800"/>
<dbReference type="KEGG" id="cpat:CLPA_c04800"/>
<dbReference type="eggNOG" id="COG3547">
    <property type="taxonomic scope" value="Bacteria"/>
</dbReference>
<reference evidence="2 3" key="3">
    <citation type="journal article" name="Genome Announc.">
        <title>Improved Draft Genome Sequence of Clostridium pasteurianum Strain ATCC 6013 (DSM 525) Using a Hybrid Next-Generation Sequencing Approach.</title>
        <authorList>
            <person name="Pyne M.E."/>
            <person name="Utturkar S."/>
            <person name="Brown S.D."/>
            <person name="Moo-Young M."/>
            <person name="Chung D.A."/>
            <person name="Chou C.P."/>
        </authorList>
    </citation>
    <scope>NUCLEOTIDE SEQUENCE [LARGE SCALE GENOMIC DNA]</scope>
    <source>
        <strain evidence="2 3">ATCC 6013</strain>
    </source>
</reference>
<dbReference type="Proteomes" id="UP000030905">
    <property type="component" value="Chromosome"/>
</dbReference>
<organism evidence="1 4">
    <name type="scientific">Clostridium pasteurianum DSM 525 = ATCC 6013</name>
    <dbReference type="NCBI Taxonomy" id="1262449"/>
    <lineage>
        <taxon>Bacteria</taxon>
        <taxon>Bacillati</taxon>
        <taxon>Bacillota</taxon>
        <taxon>Clostridia</taxon>
        <taxon>Eubacteriales</taxon>
        <taxon>Clostridiaceae</taxon>
        <taxon>Clostridium</taxon>
    </lineage>
</organism>
<dbReference type="EMBL" id="CP009268">
    <property type="protein sequence ID" value="AJA50568.1"/>
    <property type="molecule type" value="Genomic_DNA"/>
</dbReference>
<sequence>MPFANIRQLRNLICYRFKLTCFMASGRNSFQNYLTFSNIQLENVVSGTFGKIFHKIIDKILQNHIDISFNIKSLIYGSMKKKLSELELAVQSYITPEQAGKLKIIKAFGNTKSRVRKAYSCSSCNLSPKT</sequence>
<evidence type="ECO:0000313" key="4">
    <source>
        <dbReference type="Proteomes" id="UP000030905"/>
    </source>
</evidence>
<reference evidence="2" key="2">
    <citation type="submission" date="2015-10" db="EMBL/GenBank/DDBJ databases">
        <title>Improved Draft Genome Sequence of Clostridium pasteurianum Strain ATCC 6013 (DSM 525) Using a Hybrid Next-Generation Sequencing Approach.</title>
        <authorList>
            <person name="Pyne M.E."/>
            <person name="Utturkar S.M."/>
            <person name="Brown S.D."/>
            <person name="Moo-Young M."/>
            <person name="Chung D.A."/>
            <person name="Chou P.C."/>
        </authorList>
    </citation>
    <scope>NUCLEOTIDE SEQUENCE</scope>
    <source>
        <strain evidence="2">ATCC 6013</strain>
    </source>
</reference>
<dbReference type="EMBL" id="JPGY02000001">
    <property type="protein sequence ID" value="KRU13420.1"/>
    <property type="molecule type" value="Genomic_DNA"/>
</dbReference>
<accession>A0A0H3J6J7</accession>
<name>A0A0H3J6J7_CLOPA</name>
<gene>
    <name evidence="1" type="ORF">CLPA_c04800</name>
    <name evidence="2" type="ORF">CP6013_02668</name>
</gene>
<protein>
    <submittedName>
        <fullName evidence="1">Uncharacterized protein</fullName>
    </submittedName>
</protein>
<evidence type="ECO:0000313" key="2">
    <source>
        <dbReference type="EMBL" id="KRU13420.1"/>
    </source>
</evidence>
<reference evidence="1 4" key="1">
    <citation type="journal article" date="2015" name="Genome Announc.">
        <title>Complete Genome Sequence of the Nitrogen-Fixing and Solvent-Producing Clostridium pasteurianum DSM 525.</title>
        <authorList>
            <person name="Poehlein A."/>
            <person name="Grosse-Honebrink A."/>
            <person name="Zhang Y."/>
            <person name="Minton N.P."/>
            <person name="Daniel R."/>
        </authorList>
    </citation>
    <scope>NUCLEOTIDE SEQUENCE [LARGE SCALE GENOMIC DNA]</scope>
    <source>
        <strain evidence="1">DSM 525</strain>
        <strain evidence="4">DSM 525 / ATCC 6013</strain>
    </source>
</reference>
<dbReference type="Proteomes" id="UP000028042">
    <property type="component" value="Unassembled WGS sequence"/>
</dbReference>